<comment type="caution">
    <text evidence="2">The sequence shown here is derived from an EMBL/GenBank/DDBJ whole genome shotgun (WGS) entry which is preliminary data.</text>
</comment>
<keyword evidence="1" id="KW-1133">Transmembrane helix</keyword>
<dbReference type="EMBL" id="NPOA01000007">
    <property type="protein sequence ID" value="PAV29349.1"/>
    <property type="molecule type" value="Genomic_DNA"/>
</dbReference>
<dbReference type="AlphaFoldDB" id="A0A2A2IC88"/>
<feature type="transmembrane region" description="Helical" evidence="1">
    <location>
        <begin position="65"/>
        <end position="86"/>
    </location>
</feature>
<protein>
    <submittedName>
        <fullName evidence="2">Uncharacterized protein</fullName>
    </submittedName>
</protein>
<proteinExistence type="predicted"/>
<organism evidence="2 3">
    <name type="scientific">Virgibacillus profundi</name>
    <dbReference type="NCBI Taxonomy" id="2024555"/>
    <lineage>
        <taxon>Bacteria</taxon>
        <taxon>Bacillati</taxon>
        <taxon>Bacillota</taxon>
        <taxon>Bacilli</taxon>
        <taxon>Bacillales</taxon>
        <taxon>Bacillaceae</taxon>
        <taxon>Virgibacillus</taxon>
    </lineage>
</organism>
<evidence type="ECO:0000313" key="3">
    <source>
        <dbReference type="Proteomes" id="UP000218887"/>
    </source>
</evidence>
<dbReference type="Proteomes" id="UP000218887">
    <property type="component" value="Unassembled WGS sequence"/>
</dbReference>
<keyword evidence="1" id="KW-0812">Transmembrane</keyword>
<evidence type="ECO:0000313" key="2">
    <source>
        <dbReference type="EMBL" id="PAV29349.1"/>
    </source>
</evidence>
<feature type="transmembrane region" description="Helical" evidence="1">
    <location>
        <begin position="30"/>
        <end position="53"/>
    </location>
</feature>
<reference evidence="2 3" key="1">
    <citation type="submission" date="2017-08" db="EMBL/GenBank/DDBJ databases">
        <title>Virgibacillus indicus sp. nov. and Virgibacillus profoundi sp. nov, two moderately halophilic bacteria isolated from marine sediment by using the Microfluidic Streak Plate.</title>
        <authorList>
            <person name="Xu B."/>
            <person name="Hu B."/>
            <person name="Wang J."/>
            <person name="Zhu Y."/>
            <person name="Huang L."/>
            <person name="Du W."/>
            <person name="Huang Y."/>
        </authorList>
    </citation>
    <scope>NUCLEOTIDE SEQUENCE [LARGE SCALE GENOMIC DNA]</scope>
    <source>
        <strain evidence="2 3">IO3-P3-H5</strain>
    </source>
</reference>
<dbReference type="OrthoDB" id="5984490at2"/>
<keyword evidence="3" id="KW-1185">Reference proteome</keyword>
<gene>
    <name evidence="2" type="ORF">CIL05_10770</name>
</gene>
<evidence type="ECO:0000256" key="1">
    <source>
        <dbReference type="SAM" id="Phobius"/>
    </source>
</evidence>
<sequence length="98" mass="11227">MLQYFPIVGVFLGGIQLHYWRSSPTRKSHWIVEHIIGMLSCCVATVTAFTVVGAPKLLQIDAVSLIVWVIPTIVFVPLIIGFTTYFTKKWMERELHHE</sequence>
<dbReference type="RefSeq" id="WP_095655551.1">
    <property type="nucleotide sequence ID" value="NZ_NPOA01000007.1"/>
</dbReference>
<accession>A0A2A2IC88</accession>
<name>A0A2A2IC88_9BACI</name>
<keyword evidence="1" id="KW-0472">Membrane</keyword>